<dbReference type="AlphaFoldDB" id="K0SDN2"/>
<dbReference type="EMBL" id="AGNL01018207">
    <property type="protein sequence ID" value="EJK63505.1"/>
    <property type="molecule type" value="Genomic_DNA"/>
</dbReference>
<sequence length="109" mass="11979">MHVAVVSGSSVHPLQMMADCMQATAVVVGTWHLSACLTNKQAETSLQGSEEAAHLLRSRVIMCHDFSLYRYLAATQGYTSLTLRYSTSLVGLCTPTKRKLVPRRRVAIV</sequence>
<comment type="caution">
    <text evidence="1">The sequence shown here is derived from an EMBL/GenBank/DDBJ whole genome shotgun (WGS) entry which is preliminary data.</text>
</comment>
<accession>K0SDN2</accession>
<gene>
    <name evidence="1" type="ORF">THAOC_15828</name>
</gene>
<evidence type="ECO:0000313" key="1">
    <source>
        <dbReference type="EMBL" id="EJK63505.1"/>
    </source>
</evidence>
<protein>
    <submittedName>
        <fullName evidence="1">Uncharacterized protein</fullName>
    </submittedName>
</protein>
<dbReference type="Proteomes" id="UP000266841">
    <property type="component" value="Unassembled WGS sequence"/>
</dbReference>
<name>K0SDN2_THAOC</name>
<keyword evidence="2" id="KW-1185">Reference proteome</keyword>
<organism evidence="1 2">
    <name type="scientific">Thalassiosira oceanica</name>
    <name type="common">Marine diatom</name>
    <dbReference type="NCBI Taxonomy" id="159749"/>
    <lineage>
        <taxon>Eukaryota</taxon>
        <taxon>Sar</taxon>
        <taxon>Stramenopiles</taxon>
        <taxon>Ochrophyta</taxon>
        <taxon>Bacillariophyta</taxon>
        <taxon>Coscinodiscophyceae</taxon>
        <taxon>Thalassiosirophycidae</taxon>
        <taxon>Thalassiosirales</taxon>
        <taxon>Thalassiosiraceae</taxon>
        <taxon>Thalassiosira</taxon>
    </lineage>
</organism>
<proteinExistence type="predicted"/>
<reference evidence="1 2" key="1">
    <citation type="journal article" date="2012" name="Genome Biol.">
        <title>Genome and low-iron response of an oceanic diatom adapted to chronic iron limitation.</title>
        <authorList>
            <person name="Lommer M."/>
            <person name="Specht M."/>
            <person name="Roy A.S."/>
            <person name="Kraemer L."/>
            <person name="Andreson R."/>
            <person name="Gutowska M.A."/>
            <person name="Wolf J."/>
            <person name="Bergner S.V."/>
            <person name="Schilhabel M.B."/>
            <person name="Klostermeier U.C."/>
            <person name="Beiko R.G."/>
            <person name="Rosenstiel P."/>
            <person name="Hippler M."/>
            <person name="Laroche J."/>
        </authorList>
    </citation>
    <scope>NUCLEOTIDE SEQUENCE [LARGE SCALE GENOMIC DNA]</scope>
    <source>
        <strain evidence="1 2">CCMP1005</strain>
    </source>
</reference>
<evidence type="ECO:0000313" key="2">
    <source>
        <dbReference type="Proteomes" id="UP000266841"/>
    </source>
</evidence>